<dbReference type="EMBL" id="KZ679257">
    <property type="protein sequence ID" value="PTB44946.1"/>
    <property type="molecule type" value="Genomic_DNA"/>
</dbReference>
<dbReference type="AlphaFoldDB" id="A0A2T3ZJG9"/>
<evidence type="ECO:0000313" key="1">
    <source>
        <dbReference type="EMBL" id="PTB44946.1"/>
    </source>
</evidence>
<dbReference type="GO" id="GO:0003824">
    <property type="term" value="F:catalytic activity"/>
    <property type="evidence" value="ECO:0007669"/>
    <property type="project" value="InterPro"/>
</dbReference>
<gene>
    <name evidence="1" type="ORF">M441DRAFT_43072</name>
</gene>
<proteinExistence type="predicted"/>
<reference evidence="1 2" key="1">
    <citation type="submission" date="2016-07" db="EMBL/GenBank/DDBJ databases">
        <title>Multiple horizontal gene transfer events from other fungi enriched the ability of initially mycotrophic Trichoderma (Ascomycota) to feed on dead plant biomass.</title>
        <authorList>
            <consortium name="DOE Joint Genome Institute"/>
            <person name="Aerts A."/>
            <person name="Atanasova L."/>
            <person name="Chenthamara K."/>
            <person name="Zhang J."/>
            <person name="Grujic M."/>
            <person name="Henrissat B."/>
            <person name="Kuo A."/>
            <person name="Salamov A."/>
            <person name="Lipzen A."/>
            <person name="Labutti K."/>
            <person name="Barry K."/>
            <person name="Miao Y."/>
            <person name="Rahimi M.J."/>
            <person name="Shen Q."/>
            <person name="Grigoriev I.V."/>
            <person name="Kubicek C.P."/>
            <person name="Druzhinina I.S."/>
        </authorList>
    </citation>
    <scope>NUCLEOTIDE SEQUENCE [LARGE SCALE GENOMIC DNA]</scope>
    <source>
        <strain evidence="1 2">CBS 433.97</strain>
    </source>
</reference>
<protein>
    <recommendedName>
        <fullName evidence="3">Nucleoside phosphorylase domain-containing protein</fullName>
    </recommendedName>
</protein>
<dbReference type="Proteomes" id="UP000240493">
    <property type="component" value="Unassembled WGS sequence"/>
</dbReference>
<dbReference type="InterPro" id="IPR035994">
    <property type="entry name" value="Nucleoside_phosphorylase_sf"/>
</dbReference>
<name>A0A2T3ZJG9_TRIA4</name>
<keyword evidence="2" id="KW-1185">Reference proteome</keyword>
<evidence type="ECO:0008006" key="3">
    <source>
        <dbReference type="Google" id="ProtNLM"/>
    </source>
</evidence>
<dbReference type="GO" id="GO:0009116">
    <property type="term" value="P:nucleoside metabolic process"/>
    <property type="evidence" value="ECO:0007669"/>
    <property type="project" value="InterPro"/>
</dbReference>
<evidence type="ECO:0000313" key="2">
    <source>
        <dbReference type="Proteomes" id="UP000240493"/>
    </source>
</evidence>
<sequence>MSSCHIGWIVSTFTDFSTAEQFLEDPSPQGLWEGTIYRIGRIGQSQVVLVCAAMNESVYNTARLMVEKLRWEHIELSLCFVSTFGYSPSFYCQPALGDCVLSLHNFDSGFYQISGRNVTETSLNNAAFLLRAAKNVVDHQTGYPTSDSTTGYIRLEYNPEEADIARYLCCSQGFDLIPCLSVTGICGHGMGDDDVNWVPFATQAAAVTISSIVTRLGQ</sequence>
<organism evidence="1 2">
    <name type="scientific">Trichoderma asperellum (strain ATCC 204424 / CBS 433.97 / NBRC 101777)</name>
    <dbReference type="NCBI Taxonomy" id="1042311"/>
    <lineage>
        <taxon>Eukaryota</taxon>
        <taxon>Fungi</taxon>
        <taxon>Dikarya</taxon>
        <taxon>Ascomycota</taxon>
        <taxon>Pezizomycotina</taxon>
        <taxon>Sordariomycetes</taxon>
        <taxon>Hypocreomycetidae</taxon>
        <taxon>Hypocreales</taxon>
        <taxon>Hypocreaceae</taxon>
        <taxon>Trichoderma</taxon>
    </lineage>
</organism>
<accession>A0A2T3ZJG9</accession>
<dbReference type="Gene3D" id="3.40.50.1580">
    <property type="entry name" value="Nucleoside phosphorylase domain"/>
    <property type="match status" value="1"/>
</dbReference>